<dbReference type="GO" id="GO:0005524">
    <property type="term" value="F:ATP binding"/>
    <property type="evidence" value="ECO:0007669"/>
    <property type="project" value="UniProtKB-KW"/>
</dbReference>
<dbReference type="EMBL" id="JAGKSB010000012">
    <property type="protein sequence ID" value="MBP3944050.1"/>
    <property type="molecule type" value="Genomic_DNA"/>
</dbReference>
<dbReference type="SUPFAM" id="SSF52540">
    <property type="entry name" value="P-loop containing nucleoside triphosphate hydrolases"/>
    <property type="match status" value="2"/>
</dbReference>
<proteinExistence type="predicted"/>
<dbReference type="PANTHER" id="PTHR47959:SF1">
    <property type="entry name" value="ATP-DEPENDENT RNA HELICASE DBPA"/>
    <property type="match status" value="1"/>
</dbReference>
<keyword evidence="1" id="KW-0547">Nucleotide-binding</keyword>
<keyword evidence="2" id="KW-0378">Hydrolase</keyword>
<dbReference type="RefSeq" id="WP_353547556.1">
    <property type="nucleotide sequence ID" value="NZ_JAGKSB010000012.1"/>
</dbReference>
<dbReference type="SMART" id="SM00487">
    <property type="entry name" value="DEXDc"/>
    <property type="match status" value="1"/>
</dbReference>
<dbReference type="GO" id="GO:0005829">
    <property type="term" value="C:cytosol"/>
    <property type="evidence" value="ECO:0007669"/>
    <property type="project" value="TreeGrafter"/>
</dbReference>
<evidence type="ECO:0000256" key="1">
    <source>
        <dbReference type="ARBA" id="ARBA00022741"/>
    </source>
</evidence>
<dbReference type="InterPro" id="IPR014001">
    <property type="entry name" value="Helicase_ATP-bd"/>
</dbReference>
<keyword evidence="3 6" id="KW-0347">Helicase</keyword>
<dbReference type="GO" id="GO:0003724">
    <property type="term" value="F:RNA helicase activity"/>
    <property type="evidence" value="ECO:0007669"/>
    <property type="project" value="TreeGrafter"/>
</dbReference>
<dbReference type="PROSITE" id="PS51192">
    <property type="entry name" value="HELICASE_ATP_BIND_1"/>
    <property type="match status" value="1"/>
</dbReference>
<dbReference type="InterPro" id="IPR011545">
    <property type="entry name" value="DEAD/DEAH_box_helicase_dom"/>
</dbReference>
<sequence>MSLEKLKLNKRLHKSMTALGYLNAKEIQLKTMSRIMGGQDFIAIAPEGSGKTTSYVLGVLNRLKYAEPEAPSVLILAPTQERIQAIIDHFYLISQNKSLSIKGLRTGGSMEEEIEDLVAGVEIVVATPNRARSVYLKLGLNLNKLQTFIIDQAEEIIKEGMIQPVRELAQSSQKCQKLVFSTVEHEKLHHMVDEFMEFAPVIEVEELAEEALALNPMMLYKVPNFTTKINLLNYLLSDDEVFDKAVVFVNSRLTAQKLSRSIHKSYKEEVAQLDPIFFEDYGFQTIAEFKEQAETRILIVANEGTALLDLTGIPFIFHFELPENKETLLHRIVKREGHELLGFTFATDLELPDVKRIEQTAGQKMQDMELPDDLVIYQGKKQNATSEDQAAYDESRGGAFHKKKEANSKTYNYGGGKKAKMTMKKKKGIV</sequence>
<keyword evidence="7" id="KW-1185">Reference proteome</keyword>
<gene>
    <name evidence="6" type="ORF">J5U18_10845</name>
</gene>
<evidence type="ECO:0000259" key="5">
    <source>
        <dbReference type="PROSITE" id="PS51192"/>
    </source>
</evidence>
<dbReference type="GO" id="GO:0016787">
    <property type="term" value="F:hydrolase activity"/>
    <property type="evidence" value="ECO:0007669"/>
    <property type="project" value="UniProtKB-KW"/>
</dbReference>
<evidence type="ECO:0000313" key="7">
    <source>
        <dbReference type="Proteomes" id="UP000679691"/>
    </source>
</evidence>
<dbReference type="Proteomes" id="UP000679691">
    <property type="component" value="Unassembled WGS sequence"/>
</dbReference>
<evidence type="ECO:0000313" key="6">
    <source>
        <dbReference type="EMBL" id="MBP3944050.1"/>
    </source>
</evidence>
<evidence type="ECO:0000256" key="2">
    <source>
        <dbReference type="ARBA" id="ARBA00022801"/>
    </source>
</evidence>
<protein>
    <submittedName>
        <fullName evidence="6">DEAD/DEAH box helicase</fullName>
    </submittedName>
</protein>
<accession>A0A8T4HAA7</accession>
<dbReference type="Pfam" id="PF00270">
    <property type="entry name" value="DEAD"/>
    <property type="match status" value="1"/>
</dbReference>
<dbReference type="Gene3D" id="3.40.50.300">
    <property type="entry name" value="P-loop containing nucleotide triphosphate hydrolases"/>
    <property type="match status" value="2"/>
</dbReference>
<evidence type="ECO:0000256" key="3">
    <source>
        <dbReference type="ARBA" id="ARBA00022806"/>
    </source>
</evidence>
<keyword evidence="4" id="KW-0067">ATP-binding</keyword>
<comment type="caution">
    <text evidence="6">The sequence shown here is derived from an EMBL/GenBank/DDBJ whole genome shotgun (WGS) entry which is preliminary data.</text>
</comment>
<feature type="domain" description="Helicase ATP-binding" evidence="5">
    <location>
        <begin position="32"/>
        <end position="202"/>
    </location>
</feature>
<dbReference type="InterPro" id="IPR050079">
    <property type="entry name" value="DEAD_box_RNA_helicase"/>
</dbReference>
<reference evidence="6" key="1">
    <citation type="submission" date="2021-03" db="EMBL/GenBank/DDBJ databases">
        <authorList>
            <person name="Lu T."/>
            <person name="Wang Q."/>
            <person name="Han X."/>
        </authorList>
    </citation>
    <scope>NUCLEOTIDE SEQUENCE</scope>
    <source>
        <strain evidence="6">WQ 2009</strain>
    </source>
</reference>
<dbReference type="AlphaFoldDB" id="A0A8T4HAA7"/>
<organism evidence="6 7">
    <name type="scientific">Rhinopithecimicrobium faecis</name>
    <dbReference type="NCBI Taxonomy" id="2820698"/>
    <lineage>
        <taxon>Bacteria</taxon>
        <taxon>Pseudomonadati</taxon>
        <taxon>Bacteroidota</taxon>
        <taxon>Sphingobacteriia</taxon>
        <taxon>Sphingobacteriales</taxon>
        <taxon>Sphingobacteriaceae</taxon>
        <taxon>Rhinopithecimicrobium</taxon>
    </lineage>
</organism>
<evidence type="ECO:0000256" key="4">
    <source>
        <dbReference type="ARBA" id="ARBA00022840"/>
    </source>
</evidence>
<dbReference type="GO" id="GO:0003676">
    <property type="term" value="F:nucleic acid binding"/>
    <property type="evidence" value="ECO:0007669"/>
    <property type="project" value="InterPro"/>
</dbReference>
<dbReference type="PANTHER" id="PTHR47959">
    <property type="entry name" value="ATP-DEPENDENT RNA HELICASE RHLE-RELATED"/>
    <property type="match status" value="1"/>
</dbReference>
<name>A0A8T4HAA7_9SPHI</name>
<dbReference type="InterPro" id="IPR027417">
    <property type="entry name" value="P-loop_NTPase"/>
</dbReference>